<proteinExistence type="predicted"/>
<feature type="transmembrane region" description="Helical" evidence="1">
    <location>
        <begin position="17"/>
        <end position="40"/>
    </location>
</feature>
<feature type="domain" description="Lnb N-terminal periplasmic" evidence="2">
    <location>
        <begin position="132"/>
        <end position="280"/>
    </location>
</feature>
<dbReference type="AlphaFoldDB" id="A0A5S9IRN3"/>
<protein>
    <submittedName>
        <fullName evidence="3">Membrane protein</fullName>
    </submittedName>
</protein>
<keyword evidence="1" id="KW-1133">Transmembrane helix</keyword>
<name>A0A5S9IRN3_UABAM</name>
<dbReference type="RefSeq" id="WP_151970418.1">
    <property type="nucleotide sequence ID" value="NZ_AP019860.1"/>
</dbReference>
<dbReference type="Proteomes" id="UP000326354">
    <property type="component" value="Chromosome"/>
</dbReference>
<keyword evidence="1" id="KW-0472">Membrane</keyword>
<dbReference type="Pfam" id="PF13387">
    <property type="entry name" value="Lnb_N"/>
    <property type="match status" value="1"/>
</dbReference>
<evidence type="ECO:0000259" key="2">
    <source>
        <dbReference type="Pfam" id="PF13387"/>
    </source>
</evidence>
<dbReference type="KEGG" id="uam:UABAM_04742"/>
<gene>
    <name evidence="3" type="ORF">UABAM_04742</name>
</gene>
<evidence type="ECO:0000313" key="4">
    <source>
        <dbReference type="Proteomes" id="UP000326354"/>
    </source>
</evidence>
<organism evidence="3 4">
    <name type="scientific">Uabimicrobium amorphum</name>
    <dbReference type="NCBI Taxonomy" id="2596890"/>
    <lineage>
        <taxon>Bacteria</taxon>
        <taxon>Pseudomonadati</taxon>
        <taxon>Planctomycetota</taxon>
        <taxon>Candidatus Uabimicrobiia</taxon>
        <taxon>Candidatus Uabimicrobiales</taxon>
        <taxon>Candidatus Uabimicrobiaceae</taxon>
        <taxon>Candidatus Uabimicrobium</taxon>
    </lineage>
</organism>
<reference evidence="3 4" key="1">
    <citation type="submission" date="2019-08" db="EMBL/GenBank/DDBJ databases">
        <title>Complete genome sequence of Candidatus Uab amorphum.</title>
        <authorList>
            <person name="Shiratori T."/>
            <person name="Suzuki S."/>
            <person name="Kakizawa Y."/>
            <person name="Ishida K."/>
        </authorList>
    </citation>
    <scope>NUCLEOTIDE SEQUENCE [LARGE SCALE GENOMIC DNA]</scope>
    <source>
        <strain evidence="3 4">SRT547</strain>
    </source>
</reference>
<evidence type="ECO:0000256" key="1">
    <source>
        <dbReference type="SAM" id="Phobius"/>
    </source>
</evidence>
<dbReference type="OrthoDB" id="274718at2"/>
<accession>A0A5S9IRN3</accession>
<dbReference type="InterPro" id="IPR025178">
    <property type="entry name" value="Lnb_N"/>
</dbReference>
<dbReference type="EMBL" id="AP019860">
    <property type="protein sequence ID" value="BBM86356.1"/>
    <property type="molecule type" value="Genomic_DNA"/>
</dbReference>
<keyword evidence="1" id="KW-0812">Transmembrane</keyword>
<sequence>MTPHQKKITNKLKYVQILVWILMVPTFILTTTWSAAALWIDVSVSRILAILMSCVFVLAAIGNVIYVRPYLRALWIHLAMFLSVVTWWLMIPAQDNRDWLKDVACVPRTTLEGDLLTIYHLRNFEYRSTVDYTERWEKRTYDLGKLRSLDMFLVYWGDPKIAHPIFSWGFDDGRFLAISIETRKEKGETYSTTLGFFRQFELYYVVADERDVIRLRTHHRGEQVFLYRMNAPVAKIRGLLEAYLNQINALAETPQWYNALSHNCTTMVHYHNRSTGGQLSWNWRIILNGYLDEYLHENNLLKGNLPFKELRKKSFINEQAQACKNIAEFSKQIREGLWEDK</sequence>
<feature type="transmembrane region" description="Helical" evidence="1">
    <location>
        <begin position="73"/>
        <end position="91"/>
    </location>
</feature>
<feature type="transmembrane region" description="Helical" evidence="1">
    <location>
        <begin position="47"/>
        <end position="67"/>
    </location>
</feature>
<keyword evidence="4" id="KW-1185">Reference proteome</keyword>
<evidence type="ECO:0000313" key="3">
    <source>
        <dbReference type="EMBL" id="BBM86356.1"/>
    </source>
</evidence>